<evidence type="ECO:0000313" key="14">
    <source>
        <dbReference type="EMBL" id="TFY83675.1"/>
    </source>
</evidence>
<dbReference type="InterPro" id="IPR001128">
    <property type="entry name" value="Cyt_P450"/>
</dbReference>
<evidence type="ECO:0000256" key="7">
    <source>
        <dbReference type="ARBA" id="ARBA00022737"/>
    </source>
</evidence>
<dbReference type="Proteomes" id="UP000298061">
    <property type="component" value="Unassembled WGS sequence"/>
</dbReference>
<evidence type="ECO:0000256" key="11">
    <source>
        <dbReference type="PIRSR" id="PIRSR602401-1"/>
    </source>
</evidence>
<dbReference type="PRINTS" id="PR00320">
    <property type="entry name" value="GPROTEINBRPT"/>
</dbReference>
<feature type="domain" description="PAC1-like LisH-like dimerisation" evidence="13">
    <location>
        <begin position="72"/>
        <end position="99"/>
    </location>
</feature>
<organism evidence="14 15">
    <name type="scientific">Hericium alpestre</name>
    <dbReference type="NCBI Taxonomy" id="135208"/>
    <lineage>
        <taxon>Eukaryota</taxon>
        <taxon>Fungi</taxon>
        <taxon>Dikarya</taxon>
        <taxon>Basidiomycota</taxon>
        <taxon>Agaricomycotina</taxon>
        <taxon>Agaricomycetes</taxon>
        <taxon>Russulales</taxon>
        <taxon>Hericiaceae</taxon>
        <taxon>Hericium</taxon>
    </lineage>
</organism>
<dbReference type="OrthoDB" id="2789670at2759"/>
<dbReference type="GO" id="GO:0020037">
    <property type="term" value="F:heme binding"/>
    <property type="evidence" value="ECO:0007669"/>
    <property type="project" value="InterPro"/>
</dbReference>
<comment type="cofactor">
    <cofactor evidence="1 11">
        <name>heme</name>
        <dbReference type="ChEBI" id="CHEBI:30413"/>
    </cofactor>
</comment>
<evidence type="ECO:0000256" key="6">
    <source>
        <dbReference type="ARBA" id="ARBA00022723"/>
    </source>
</evidence>
<dbReference type="Gene3D" id="1.10.630.10">
    <property type="entry name" value="Cytochrome P450"/>
    <property type="match status" value="1"/>
</dbReference>
<reference evidence="14 15" key="1">
    <citation type="submission" date="2019-02" db="EMBL/GenBank/DDBJ databases">
        <title>Genome sequencing of the rare red list fungi Hericium alpestre (H. flagellum).</title>
        <authorList>
            <person name="Buettner E."/>
            <person name="Kellner H."/>
        </authorList>
    </citation>
    <scope>NUCLEOTIDE SEQUENCE [LARGE SCALE GENOMIC DNA]</scope>
    <source>
        <strain evidence="14 15">DSM 108284</strain>
    </source>
</reference>
<gene>
    <name evidence="14" type="ORF">EWM64_g326</name>
</gene>
<accession>A0A4Z0AAC0</accession>
<keyword evidence="5 11" id="KW-0349">Heme</keyword>
<dbReference type="InterPro" id="IPR020472">
    <property type="entry name" value="WD40_PAC1"/>
</dbReference>
<keyword evidence="6 11" id="KW-0479">Metal-binding</keyword>
<dbReference type="PROSITE" id="PS00086">
    <property type="entry name" value="CYTOCHROME_P450"/>
    <property type="match status" value="1"/>
</dbReference>
<dbReference type="SUPFAM" id="SSF109925">
    <property type="entry name" value="Lissencephaly-1 protein (Lis-1, PAF-AH alpha) N-terminal domain"/>
    <property type="match status" value="1"/>
</dbReference>
<dbReference type="AlphaFoldDB" id="A0A4Z0AAC0"/>
<dbReference type="InterPro" id="IPR036396">
    <property type="entry name" value="Cyt_P450_sf"/>
</dbReference>
<dbReference type="InterPro" id="IPR002401">
    <property type="entry name" value="Cyt_P450_E_grp-I"/>
</dbReference>
<keyword evidence="9 11" id="KW-0408">Iron</keyword>
<keyword evidence="10" id="KW-0503">Monooxygenase</keyword>
<dbReference type="Gene3D" id="2.130.10.10">
    <property type="entry name" value="YVTN repeat-like/Quinoprotein amine dehydrogenase"/>
    <property type="match status" value="2"/>
</dbReference>
<evidence type="ECO:0000256" key="2">
    <source>
        <dbReference type="ARBA" id="ARBA00005179"/>
    </source>
</evidence>
<dbReference type="InterPro" id="IPR001680">
    <property type="entry name" value="WD40_rpt"/>
</dbReference>
<dbReference type="CDD" id="cd00200">
    <property type="entry name" value="WD40"/>
    <property type="match status" value="1"/>
</dbReference>
<keyword evidence="7" id="KW-0677">Repeat</keyword>
<dbReference type="GO" id="GO:0016705">
    <property type="term" value="F:oxidoreductase activity, acting on paired donors, with incorporation or reduction of molecular oxygen"/>
    <property type="evidence" value="ECO:0007669"/>
    <property type="project" value="InterPro"/>
</dbReference>
<sequence length="969" mass="107789">MSSAFMQELKQTDAESEDKLFAMLADEICDPTFVMPVATFPAIAALSRPSSRSSTSSSSAASLFSDSDMTSDELHKAILEYLSEAGFPRTCNQLKEESPDLSDFEPNANPRTRGLLAKKWTSVIRMQKKIINLESQLAQATEELSQVGHVAGGAQRKTQDWQPTHPARHVLIGHRDRVNAVSFHPAFSSIASASADATVKIWDWETGELERTLKGHTKDVTDCQYDSKGKHLATSSNDLFIKLWDAENDYKNSTTLRGHEHTISSVRFMPGDDRLTARIVEAETGIMKAEMRGHEHIVEVAVFAPSVATPSIRELSASSTTSTLSSSADSKAFLFVATGSRDKTIKIWDALRAQCVRTLIGHDNWVKALLFHPSGKYLLSAGDDATVRVWDLKTGRCTKTLEDVHRPFVSCLSWGRQTIGESLAGDNADGERRLVNVIATGGMDKYHPSTMTSVWISILDAFALLTLSTLLKRYLNTRKSSRGLSYPPGPKALPVIGNLLDIPKESPWVTYAAWAKQYGDVFSMTALGKVIVVVNSAKAAKEIFERRGTRYMDRPRVPVFELMGWDVILTLMPYSEAWRVGRRLIDHSLRPQAALSYRPLLVAKNKVSLNQLLSEPERFREHMKHLTGSIVMSLMYGYDVKAKDDPFMSLADRVNGLAADSMLPGASLINDLPFVRYLPGWLPGMGLKRRIRYVSGLVQDMIHKPFEFVEDNIRKGTARPSIVREYINLYEDGNMSQLDELAMKRVAVGVYSAGVDTTASSISTFFLVLLLYPSMQQRAQAELDAVVGEDRLPEYDDRPRLPFINALCKEVLRWKLVAPIGLPRAAVEDDIYEGYFIPKGAMVLANSWAILHDPEAYPDPEAFNPDRFLTSDGQVKDDPMLSAVFGFGRRICPARHLVDLTLWIIAASVLSAFNISRAKDEHGHEIPVEGAYAENLNLHPEEFACSITPRSKMKAELIVSSLALDEERT</sequence>
<dbReference type="InterPro" id="IPR050364">
    <property type="entry name" value="Cytochrome_P450_fung"/>
</dbReference>
<keyword evidence="8" id="KW-0560">Oxidoreductase</keyword>
<feature type="binding site" description="axial binding residue" evidence="11">
    <location>
        <position position="892"/>
    </location>
    <ligand>
        <name>heme</name>
        <dbReference type="ChEBI" id="CHEBI:30413"/>
    </ligand>
    <ligandPart>
        <name>Fe</name>
        <dbReference type="ChEBI" id="CHEBI:18248"/>
    </ligandPart>
</feature>
<dbReference type="InterPro" id="IPR019775">
    <property type="entry name" value="WD40_repeat_CS"/>
</dbReference>
<dbReference type="Gene3D" id="1.20.960.30">
    <property type="match status" value="1"/>
</dbReference>
<feature type="repeat" description="WD" evidence="12">
    <location>
        <begin position="359"/>
        <end position="400"/>
    </location>
</feature>
<comment type="caution">
    <text evidence="14">The sequence shown here is derived from an EMBL/GenBank/DDBJ whole genome shotgun (WGS) entry which is preliminary data.</text>
</comment>
<evidence type="ECO:0000259" key="13">
    <source>
        <dbReference type="Pfam" id="PF24951"/>
    </source>
</evidence>
<dbReference type="InterPro" id="IPR056795">
    <property type="entry name" value="PAC1-like_LisH-like_dom"/>
</dbReference>
<evidence type="ECO:0000256" key="3">
    <source>
        <dbReference type="ARBA" id="ARBA00010617"/>
    </source>
</evidence>
<proteinExistence type="inferred from homology"/>
<dbReference type="InterPro" id="IPR037190">
    <property type="entry name" value="LIS1_N"/>
</dbReference>
<evidence type="ECO:0000256" key="4">
    <source>
        <dbReference type="ARBA" id="ARBA00022574"/>
    </source>
</evidence>
<feature type="repeat" description="WD" evidence="12">
    <location>
        <begin position="335"/>
        <end position="358"/>
    </location>
</feature>
<dbReference type="InterPro" id="IPR015943">
    <property type="entry name" value="WD40/YVTN_repeat-like_dom_sf"/>
</dbReference>
<dbReference type="PROSITE" id="PS00678">
    <property type="entry name" value="WD_REPEATS_1"/>
    <property type="match status" value="2"/>
</dbReference>
<dbReference type="STRING" id="135208.A0A4Z0AAC0"/>
<name>A0A4Z0AAC0_9AGAM</name>
<feature type="repeat" description="WD" evidence="12">
    <location>
        <begin position="171"/>
        <end position="212"/>
    </location>
</feature>
<dbReference type="SMART" id="SM00320">
    <property type="entry name" value="WD40"/>
    <property type="match status" value="6"/>
</dbReference>
<comment type="pathway">
    <text evidence="2">Secondary metabolite biosynthesis.</text>
</comment>
<keyword evidence="4 12" id="KW-0853">WD repeat</keyword>
<feature type="repeat" description="WD" evidence="12">
    <location>
        <begin position="213"/>
        <end position="254"/>
    </location>
</feature>
<dbReference type="InterPro" id="IPR017972">
    <property type="entry name" value="Cyt_P450_CS"/>
</dbReference>
<evidence type="ECO:0000256" key="5">
    <source>
        <dbReference type="ARBA" id="ARBA00022617"/>
    </source>
</evidence>
<evidence type="ECO:0000256" key="8">
    <source>
        <dbReference type="ARBA" id="ARBA00023002"/>
    </source>
</evidence>
<dbReference type="SUPFAM" id="SSF50978">
    <property type="entry name" value="WD40 repeat-like"/>
    <property type="match status" value="1"/>
</dbReference>
<dbReference type="PRINTS" id="PR00463">
    <property type="entry name" value="EP450I"/>
</dbReference>
<evidence type="ECO:0000313" key="15">
    <source>
        <dbReference type="Proteomes" id="UP000298061"/>
    </source>
</evidence>
<dbReference type="GO" id="GO:0004497">
    <property type="term" value="F:monooxygenase activity"/>
    <property type="evidence" value="ECO:0007669"/>
    <property type="project" value="UniProtKB-KW"/>
</dbReference>
<dbReference type="CDD" id="cd11065">
    <property type="entry name" value="CYP64-like"/>
    <property type="match status" value="1"/>
</dbReference>
<dbReference type="Pfam" id="PF00067">
    <property type="entry name" value="p450"/>
    <property type="match status" value="1"/>
</dbReference>
<dbReference type="PANTHER" id="PTHR46300:SF7">
    <property type="entry name" value="P450, PUTATIVE (EUROFUNG)-RELATED"/>
    <property type="match status" value="1"/>
</dbReference>
<dbReference type="Pfam" id="PF00400">
    <property type="entry name" value="WD40"/>
    <property type="match status" value="4"/>
</dbReference>
<keyword evidence="15" id="KW-1185">Reference proteome</keyword>
<dbReference type="InterPro" id="IPR036322">
    <property type="entry name" value="WD40_repeat_dom_sf"/>
</dbReference>
<evidence type="ECO:0000256" key="10">
    <source>
        <dbReference type="ARBA" id="ARBA00023033"/>
    </source>
</evidence>
<comment type="similarity">
    <text evidence="3">Belongs to the cytochrome P450 family.</text>
</comment>
<protein>
    <recommendedName>
        <fullName evidence="13">PAC1-like LisH-like dimerisation domain-containing protein</fullName>
    </recommendedName>
</protein>
<evidence type="ECO:0000256" key="1">
    <source>
        <dbReference type="ARBA" id="ARBA00001971"/>
    </source>
</evidence>
<dbReference type="SUPFAM" id="SSF48264">
    <property type="entry name" value="Cytochrome P450"/>
    <property type="match status" value="1"/>
</dbReference>
<evidence type="ECO:0000256" key="9">
    <source>
        <dbReference type="ARBA" id="ARBA00023004"/>
    </source>
</evidence>
<dbReference type="GO" id="GO:0005506">
    <property type="term" value="F:iron ion binding"/>
    <property type="evidence" value="ECO:0007669"/>
    <property type="project" value="InterPro"/>
</dbReference>
<dbReference type="PROSITE" id="PS50896">
    <property type="entry name" value="LISH"/>
    <property type="match status" value="1"/>
</dbReference>
<evidence type="ECO:0000256" key="12">
    <source>
        <dbReference type="PROSITE-ProRule" id="PRU00221"/>
    </source>
</evidence>
<dbReference type="EMBL" id="SFCI01000015">
    <property type="protein sequence ID" value="TFY83675.1"/>
    <property type="molecule type" value="Genomic_DNA"/>
</dbReference>
<dbReference type="PANTHER" id="PTHR46300">
    <property type="entry name" value="P450, PUTATIVE (EUROFUNG)-RELATED-RELATED"/>
    <property type="match status" value="1"/>
</dbReference>
<dbReference type="InterPro" id="IPR006594">
    <property type="entry name" value="LisH"/>
</dbReference>
<dbReference type="PROSITE" id="PS50294">
    <property type="entry name" value="WD_REPEATS_REGION"/>
    <property type="match status" value="3"/>
</dbReference>
<dbReference type="PROSITE" id="PS50082">
    <property type="entry name" value="WD_REPEATS_2"/>
    <property type="match status" value="4"/>
</dbReference>
<dbReference type="Pfam" id="PF24951">
    <property type="entry name" value="LisH_PAC1"/>
    <property type="match status" value="1"/>
</dbReference>